<proteinExistence type="predicted"/>
<dbReference type="EMBL" id="CP022347">
    <property type="protein sequence ID" value="ASQ31101.1"/>
    <property type="molecule type" value="Genomic_DNA"/>
</dbReference>
<sequence length="181" mass="20201">MQVDVSKNQGFAFSYTTSSGKNLSFAMFDKQEASLSKNDNSTSLSLTREYGYSFSYSGSKLTQEDLAEIKNAMQDVSPIIDEFLQNSKVGDMNPKEMISSAMKIANLLPNSSSEDVNNATLDSLANKFNELLNKNKSDIPEQNANMLKDSKDLFDEVIKNMKEKLQELQNKQNSNSLGFYA</sequence>
<protein>
    <submittedName>
        <fullName evidence="1">Invasion antigen I</fullName>
    </submittedName>
</protein>
<dbReference type="AlphaFoldDB" id="A0A222MZ72"/>
<evidence type="ECO:0000313" key="2">
    <source>
        <dbReference type="Proteomes" id="UP000201169"/>
    </source>
</evidence>
<dbReference type="KEGG" id="cavi:CAV_1491"/>
<organism evidence="1 2">
    <name type="scientific">Campylobacter avium LMG 24591</name>
    <dbReference type="NCBI Taxonomy" id="522484"/>
    <lineage>
        <taxon>Bacteria</taxon>
        <taxon>Pseudomonadati</taxon>
        <taxon>Campylobacterota</taxon>
        <taxon>Epsilonproteobacteria</taxon>
        <taxon>Campylobacterales</taxon>
        <taxon>Campylobacteraceae</taxon>
        <taxon>Campylobacter</taxon>
    </lineage>
</organism>
<gene>
    <name evidence="1" type="primary">ciaI</name>
    <name evidence="1" type="ORF">CAV_1491</name>
</gene>
<dbReference type="OrthoDB" id="5354843at2"/>
<evidence type="ECO:0000313" key="1">
    <source>
        <dbReference type="EMBL" id="ASQ31101.1"/>
    </source>
</evidence>
<dbReference type="InterPro" id="IPR048139">
    <property type="entry name" value="CiaI"/>
</dbReference>
<dbReference type="RefSeq" id="WP_094325909.1">
    <property type="nucleotide sequence ID" value="NZ_CP022347.1"/>
</dbReference>
<keyword evidence="2" id="KW-1185">Reference proteome</keyword>
<dbReference type="Proteomes" id="UP000201169">
    <property type="component" value="Chromosome"/>
</dbReference>
<dbReference type="NCBIfam" id="NF041456">
    <property type="entry name" value="surv_prot_CiaI"/>
    <property type="match status" value="1"/>
</dbReference>
<name>A0A222MZ72_9BACT</name>
<accession>A0A222MZ72</accession>
<reference evidence="1 2" key="1">
    <citation type="submission" date="2017-07" db="EMBL/GenBank/DDBJ databases">
        <title>Analysis of two Campylobacter avium genomes and identification of a novel hippuricase gene.</title>
        <authorList>
            <person name="Miller W.G."/>
            <person name="Chapman M.H."/>
            <person name="Yee E."/>
            <person name="Revez J."/>
            <person name="Bono J.L."/>
            <person name="Rossi M."/>
        </authorList>
    </citation>
    <scope>NUCLEOTIDE SEQUENCE [LARGE SCALE GENOMIC DNA]</scope>
    <source>
        <strain evidence="1 2">LMG 24591</strain>
    </source>
</reference>